<dbReference type="Proteomes" id="UP000616114">
    <property type="component" value="Unassembled WGS sequence"/>
</dbReference>
<dbReference type="AlphaFoldDB" id="A0A8J2TX41"/>
<organism evidence="1 2">
    <name type="scientific">Sediminivirga luteola</name>
    <dbReference type="NCBI Taxonomy" id="1774748"/>
    <lineage>
        <taxon>Bacteria</taxon>
        <taxon>Bacillati</taxon>
        <taxon>Actinomycetota</taxon>
        <taxon>Actinomycetes</taxon>
        <taxon>Micrococcales</taxon>
        <taxon>Brevibacteriaceae</taxon>
        <taxon>Sediminivirga</taxon>
    </lineage>
</organism>
<gene>
    <name evidence="1" type="ORF">GCM10011333_11930</name>
</gene>
<dbReference type="EMBL" id="BMFY01000004">
    <property type="protein sequence ID" value="GGA10718.1"/>
    <property type="molecule type" value="Genomic_DNA"/>
</dbReference>
<sequence>MREYGHCDKHAWKVRMINLDTSPSQLTVECLECGMLKIVEPHRTGPDLD</sequence>
<reference evidence="1" key="1">
    <citation type="journal article" date="2014" name="Int. J. Syst. Evol. Microbiol.">
        <title>Complete genome sequence of Corynebacterium casei LMG S-19264T (=DSM 44701T), isolated from a smear-ripened cheese.</title>
        <authorList>
            <consortium name="US DOE Joint Genome Institute (JGI-PGF)"/>
            <person name="Walter F."/>
            <person name="Albersmeier A."/>
            <person name="Kalinowski J."/>
            <person name="Ruckert C."/>
        </authorList>
    </citation>
    <scope>NUCLEOTIDE SEQUENCE</scope>
    <source>
        <strain evidence="1">CGMCC 1.12785</strain>
    </source>
</reference>
<accession>A0A8J2TX41</accession>
<evidence type="ECO:0000313" key="1">
    <source>
        <dbReference type="EMBL" id="GGA10718.1"/>
    </source>
</evidence>
<keyword evidence="2" id="KW-1185">Reference proteome</keyword>
<name>A0A8J2TX41_9MICO</name>
<protein>
    <submittedName>
        <fullName evidence="1">Uncharacterized protein</fullName>
    </submittedName>
</protein>
<comment type="caution">
    <text evidence="1">The sequence shown here is derived from an EMBL/GenBank/DDBJ whole genome shotgun (WGS) entry which is preliminary data.</text>
</comment>
<proteinExistence type="predicted"/>
<reference evidence="1" key="2">
    <citation type="submission" date="2020-09" db="EMBL/GenBank/DDBJ databases">
        <authorList>
            <person name="Sun Q."/>
            <person name="Zhou Y."/>
        </authorList>
    </citation>
    <scope>NUCLEOTIDE SEQUENCE</scope>
    <source>
        <strain evidence="1">CGMCC 1.12785</strain>
    </source>
</reference>
<evidence type="ECO:0000313" key="2">
    <source>
        <dbReference type="Proteomes" id="UP000616114"/>
    </source>
</evidence>